<dbReference type="PANTHER" id="PTHR31988">
    <property type="entry name" value="ESTERASE, PUTATIVE (DUF303)-RELATED"/>
    <property type="match status" value="1"/>
</dbReference>
<name>A0ABT3GE64_9BACT</name>
<gene>
    <name evidence="3" type="ORF">OKA05_05060</name>
</gene>
<dbReference type="SUPFAM" id="SSF52266">
    <property type="entry name" value="SGNH hydrolase"/>
    <property type="match status" value="1"/>
</dbReference>
<feature type="domain" description="Sialate O-acetylesterase" evidence="2">
    <location>
        <begin position="30"/>
        <end position="270"/>
    </location>
</feature>
<evidence type="ECO:0000313" key="4">
    <source>
        <dbReference type="Proteomes" id="UP001320876"/>
    </source>
</evidence>
<dbReference type="Proteomes" id="UP001320876">
    <property type="component" value="Unassembled WGS sequence"/>
</dbReference>
<keyword evidence="4" id="KW-1185">Reference proteome</keyword>
<dbReference type="RefSeq" id="WP_264486020.1">
    <property type="nucleotide sequence ID" value="NZ_JAPDDT010000002.1"/>
</dbReference>
<keyword evidence="1" id="KW-0378">Hydrolase</keyword>
<proteinExistence type="predicted"/>
<dbReference type="InterPro" id="IPR052940">
    <property type="entry name" value="Carb_Esterase_6"/>
</dbReference>
<accession>A0ABT3GE64</accession>
<dbReference type="Pfam" id="PF03629">
    <property type="entry name" value="SASA"/>
    <property type="match status" value="1"/>
</dbReference>
<dbReference type="Gene3D" id="3.40.50.1110">
    <property type="entry name" value="SGNH hydrolase"/>
    <property type="match status" value="1"/>
</dbReference>
<dbReference type="InterPro" id="IPR036514">
    <property type="entry name" value="SGNH_hydro_sf"/>
</dbReference>
<protein>
    <submittedName>
        <fullName evidence="3">Sialate O-acetylesterase</fullName>
    </submittedName>
</protein>
<reference evidence="3 4" key="1">
    <citation type="submission" date="2022-10" db="EMBL/GenBank/DDBJ databases">
        <title>Luteolibacter arcticus strain CCTCC AB 2014275, whole genome shotgun sequencing project.</title>
        <authorList>
            <person name="Zhao G."/>
            <person name="Shen L."/>
        </authorList>
    </citation>
    <scope>NUCLEOTIDE SEQUENCE [LARGE SCALE GENOMIC DNA]</scope>
    <source>
        <strain evidence="3 4">CCTCC AB 2014275</strain>
    </source>
</reference>
<dbReference type="EMBL" id="JAPDDT010000002">
    <property type="protein sequence ID" value="MCW1921910.1"/>
    <property type="molecule type" value="Genomic_DNA"/>
</dbReference>
<dbReference type="PANTHER" id="PTHR31988:SF19">
    <property type="entry name" value="9-O-ACETYL-N-ACETYLNEURAMINIC ACID DEACETYLASE-RELATED"/>
    <property type="match status" value="1"/>
</dbReference>
<comment type="caution">
    <text evidence="3">The sequence shown here is derived from an EMBL/GenBank/DDBJ whole genome shotgun (WGS) entry which is preliminary data.</text>
</comment>
<organism evidence="3 4">
    <name type="scientific">Luteolibacter arcticus</name>
    <dbReference type="NCBI Taxonomy" id="1581411"/>
    <lineage>
        <taxon>Bacteria</taxon>
        <taxon>Pseudomonadati</taxon>
        <taxon>Verrucomicrobiota</taxon>
        <taxon>Verrucomicrobiia</taxon>
        <taxon>Verrucomicrobiales</taxon>
        <taxon>Verrucomicrobiaceae</taxon>
        <taxon>Luteolibacter</taxon>
    </lineage>
</organism>
<evidence type="ECO:0000256" key="1">
    <source>
        <dbReference type="ARBA" id="ARBA00022801"/>
    </source>
</evidence>
<evidence type="ECO:0000259" key="2">
    <source>
        <dbReference type="Pfam" id="PF03629"/>
    </source>
</evidence>
<evidence type="ECO:0000313" key="3">
    <source>
        <dbReference type="EMBL" id="MCW1921910.1"/>
    </source>
</evidence>
<dbReference type="InterPro" id="IPR005181">
    <property type="entry name" value="SASA"/>
</dbReference>
<sequence length="273" mass="29042">MSGPSRFFRRWGFPRLSGPWELPADPAAFPVFLLMGQSNMAGFGGMHPSDSWQPGDFSPVPGVLALGGQCTIKSRRPCGWTRWRPAAHPLHLNQESAGFGLGLPFAIRLVEKQPALTVGLIPCAWGGAGIDQFGPGAPLYDNAVTRGRKAALRGTLAGVLWHQGETDALDDVLAGAHAGKLAALIARLRSDLASRELPFVIGDLGTFGDEKRDPAAVASRNLVRSGLRRVAAETSHAAFVKSDGLAGVDAVHFSRAAVIEFGRRYADAFLGLR</sequence>